<feature type="region of interest" description="Disordered" evidence="1">
    <location>
        <begin position="123"/>
        <end position="182"/>
    </location>
</feature>
<dbReference type="RefSeq" id="WP_077350972.1">
    <property type="nucleotide sequence ID" value="NZ_CP019607.1"/>
</dbReference>
<dbReference type="EMBL" id="CP019607">
    <property type="protein sequence ID" value="AQP51556.1"/>
    <property type="molecule type" value="Genomic_DNA"/>
</dbReference>
<evidence type="ECO:0000256" key="1">
    <source>
        <dbReference type="SAM" id="MobiDB-lite"/>
    </source>
</evidence>
<accession>A0A1Q2CZH4</accession>
<sequence>MSWIVFAFGFVVIALAVAVALGRFGEMQAKPVLDAARGRIPDGPVDAQFLSALMLPTRGSGYSTPQVDDYLEAVVAGTAGPVDQARFDVRSGGYDMAVVDEILERVKLQQAAVSAPADPAVPDWLFGDGQQPASPARAAEPGAAPQTLLGDELFRADANTRADAPERSAQSSAADVPRRSDG</sequence>
<evidence type="ECO:0000313" key="2">
    <source>
        <dbReference type="EMBL" id="AQP51556.1"/>
    </source>
</evidence>
<protein>
    <recommendedName>
        <fullName evidence="4">DivIVA domain-containing protein</fullName>
    </recommendedName>
</protein>
<name>A0A1Q2CZH4_9ACTN</name>
<evidence type="ECO:0008006" key="4">
    <source>
        <dbReference type="Google" id="ProtNLM"/>
    </source>
</evidence>
<dbReference type="Proteomes" id="UP000188235">
    <property type="component" value="Chromosome"/>
</dbReference>
<gene>
    <name evidence="2" type="ORF">BW733_12760</name>
</gene>
<dbReference type="STRING" id="399497.BW733_12760"/>
<evidence type="ECO:0000313" key="3">
    <source>
        <dbReference type="Proteomes" id="UP000188235"/>
    </source>
</evidence>
<feature type="compositionally biased region" description="Basic and acidic residues" evidence="1">
    <location>
        <begin position="152"/>
        <end position="166"/>
    </location>
</feature>
<feature type="compositionally biased region" description="Low complexity" evidence="1">
    <location>
        <begin position="132"/>
        <end position="145"/>
    </location>
</feature>
<proteinExistence type="predicted"/>
<dbReference type="KEGG" id="tfa:BW733_12760"/>
<keyword evidence="3" id="KW-1185">Reference proteome</keyword>
<organism evidence="2 3">
    <name type="scientific">Tessaracoccus flavescens</name>
    <dbReference type="NCBI Taxonomy" id="399497"/>
    <lineage>
        <taxon>Bacteria</taxon>
        <taxon>Bacillati</taxon>
        <taxon>Actinomycetota</taxon>
        <taxon>Actinomycetes</taxon>
        <taxon>Propionibacteriales</taxon>
        <taxon>Propionibacteriaceae</taxon>
        <taxon>Tessaracoccus</taxon>
    </lineage>
</organism>
<reference evidence="2 3" key="1">
    <citation type="journal article" date="2008" name="Int. J. Syst. Evol. Microbiol.">
        <title>Tessaracoccus flavescens sp. nov., isolated from marine sediment.</title>
        <authorList>
            <person name="Lee D.W."/>
            <person name="Lee S.D."/>
        </authorList>
    </citation>
    <scope>NUCLEOTIDE SEQUENCE [LARGE SCALE GENOMIC DNA]</scope>
    <source>
        <strain evidence="2 3">SST-39T</strain>
    </source>
</reference>
<dbReference type="AlphaFoldDB" id="A0A1Q2CZH4"/>
<dbReference type="OrthoDB" id="3733964at2"/>